<protein>
    <submittedName>
        <fullName evidence="1">DUF4336 domain-containing protein</fullName>
    </submittedName>
</protein>
<dbReference type="Proteomes" id="UP001597294">
    <property type="component" value="Unassembled WGS sequence"/>
</dbReference>
<comment type="caution">
    <text evidence="1">The sequence shown here is derived from an EMBL/GenBank/DDBJ whole genome shotgun (WGS) entry which is preliminary data.</text>
</comment>
<dbReference type="SUPFAM" id="SSF56281">
    <property type="entry name" value="Metallo-hydrolase/oxidoreductase"/>
    <property type="match status" value="1"/>
</dbReference>
<dbReference type="Pfam" id="PF14234">
    <property type="entry name" value="DUF4336"/>
    <property type="match status" value="1"/>
</dbReference>
<evidence type="ECO:0000313" key="2">
    <source>
        <dbReference type="Proteomes" id="UP001597294"/>
    </source>
</evidence>
<dbReference type="EMBL" id="JBHUII010000004">
    <property type="protein sequence ID" value="MFD2206302.1"/>
    <property type="molecule type" value="Genomic_DNA"/>
</dbReference>
<dbReference type="PANTHER" id="PTHR33835">
    <property type="entry name" value="YALI0C07656P"/>
    <property type="match status" value="1"/>
</dbReference>
<reference evidence="2" key="1">
    <citation type="journal article" date="2019" name="Int. J. Syst. Evol. Microbiol.">
        <title>The Global Catalogue of Microorganisms (GCM) 10K type strain sequencing project: providing services to taxonomists for standard genome sequencing and annotation.</title>
        <authorList>
            <consortium name="The Broad Institute Genomics Platform"/>
            <consortium name="The Broad Institute Genome Sequencing Center for Infectious Disease"/>
            <person name="Wu L."/>
            <person name="Ma J."/>
        </authorList>
    </citation>
    <scope>NUCLEOTIDE SEQUENCE [LARGE SCALE GENOMIC DNA]</scope>
    <source>
        <strain evidence="2">CGMCC 4.7192</strain>
    </source>
</reference>
<dbReference type="InterPro" id="IPR036866">
    <property type="entry name" value="RibonucZ/Hydroxyglut_hydro"/>
</dbReference>
<proteinExistence type="predicted"/>
<gene>
    <name evidence="1" type="ORF">ACFSKO_11780</name>
</gene>
<dbReference type="PANTHER" id="PTHR33835:SF1">
    <property type="entry name" value="METALLO-BETA-LACTAMASE DOMAIN-CONTAINING PROTEIN"/>
    <property type="match status" value="1"/>
</dbReference>
<accession>A0ABW5BK81</accession>
<dbReference type="InterPro" id="IPR025638">
    <property type="entry name" value="DUF4336"/>
</dbReference>
<dbReference type="RefSeq" id="WP_380251747.1">
    <property type="nucleotide sequence ID" value="NZ_JBHUII010000004.1"/>
</dbReference>
<sequence length="244" mass="27869">MTTKLYAPINTLKPVGENIWIVDGPHVSFYGIPFPTRMTLIRLANGDLWVHSPTAPLPNLLNEIDQLGGVKHLIAPNNIHYLSVGSWKEHYPNAQVWAAPDVLKRASEYKINFPVAQELNDTAPADWKNEINQVYVRGNKFLHEIDFFHKPTKTLILTDLIENFEAKKLPWYFTLLCKLAGNLDPDGKAPIDMRMAFSSGRSHAKRAIERMISWAPEKVIISHGRWYDSNGTAELKRAFRWLLT</sequence>
<evidence type="ECO:0000313" key="1">
    <source>
        <dbReference type="EMBL" id="MFD2206302.1"/>
    </source>
</evidence>
<organism evidence="1 2">
    <name type="scientific">Kiloniella antarctica</name>
    <dbReference type="NCBI Taxonomy" id="1550907"/>
    <lineage>
        <taxon>Bacteria</taxon>
        <taxon>Pseudomonadati</taxon>
        <taxon>Pseudomonadota</taxon>
        <taxon>Alphaproteobacteria</taxon>
        <taxon>Rhodospirillales</taxon>
        <taxon>Kiloniellaceae</taxon>
        <taxon>Kiloniella</taxon>
    </lineage>
</organism>
<keyword evidence="2" id="KW-1185">Reference proteome</keyword>
<name>A0ABW5BK81_9PROT</name>